<comment type="pathway">
    <text evidence="3">Carbohydrate metabolism; galactose metabolism.</text>
</comment>
<organism evidence="13 14">
    <name type="scientific">Paramicrobacterium chengjingii</name>
    <dbReference type="NCBI Taxonomy" id="2769067"/>
    <lineage>
        <taxon>Bacteria</taxon>
        <taxon>Bacillati</taxon>
        <taxon>Actinomycetota</taxon>
        <taxon>Actinomycetes</taxon>
        <taxon>Micrococcales</taxon>
        <taxon>Microbacteriaceae</taxon>
        <taxon>Paramicrobacterium</taxon>
    </lineage>
</organism>
<reference evidence="13 14" key="1">
    <citation type="submission" date="2020-12" db="EMBL/GenBank/DDBJ databases">
        <title>Microbacterium sp. HY060.</title>
        <authorList>
            <person name="Zhou J."/>
        </authorList>
    </citation>
    <scope>NUCLEOTIDE SEQUENCE [LARGE SCALE GENOMIC DNA]</scope>
    <source>
        <strain evidence="13 14">HY60</strain>
    </source>
</reference>
<dbReference type="Gene3D" id="3.40.50.720">
    <property type="entry name" value="NAD(P)-binding Rossmann-like Domain"/>
    <property type="match status" value="1"/>
</dbReference>
<dbReference type="PROSITE" id="PS00061">
    <property type="entry name" value="ADH_SHORT"/>
    <property type="match status" value="1"/>
</dbReference>
<comment type="similarity">
    <text evidence="4">Belongs to the NAD(P)-dependent epimerase/dehydratase family.</text>
</comment>
<dbReference type="InterPro" id="IPR005886">
    <property type="entry name" value="UDP_G4E"/>
</dbReference>
<sequence length="322" mass="34311">MSVLVTGGAGYIGSHIVRMLRQSGDVVVVDNFSTGDARRLADTPVRRIDLASEHAVRELCAVMREFNVDAVIHMAALKQVGESVEQPIRYYRENMSSLATVLEAMTAESVPSLVFSSSAAVYGSPQSSLVSEDEPTAPVNPYGASKLAGEWLVKDVAQASSIRAVSLRYFNVAGAGEPALADTIPANLVTLAIEAVVSGREPQIYGDDYDTPDGTGVRDYVHVNDLASAHIAAIDFTRRTTDSHTVFNVGTGTGASVREVLAYLSEVSGNTAVPRVVSRRAGDPASVVADSRRITAQLGWSPQYSIKEMVESAWNARVSPPV</sequence>
<comment type="catalytic activity">
    <reaction evidence="1">
        <text>UDP-alpha-D-glucose = UDP-alpha-D-galactose</text>
        <dbReference type="Rhea" id="RHEA:22168"/>
        <dbReference type="ChEBI" id="CHEBI:58885"/>
        <dbReference type="ChEBI" id="CHEBI:66914"/>
        <dbReference type="EC" id="5.1.3.2"/>
    </reaction>
</comment>
<evidence type="ECO:0000256" key="2">
    <source>
        <dbReference type="ARBA" id="ARBA00001911"/>
    </source>
</evidence>
<dbReference type="EC" id="5.1.3.2" evidence="5"/>
<dbReference type="InterPro" id="IPR001509">
    <property type="entry name" value="Epimerase_deHydtase"/>
</dbReference>
<dbReference type="EMBL" id="CP061169">
    <property type="protein sequence ID" value="QPZ39402.1"/>
    <property type="molecule type" value="Genomic_DNA"/>
</dbReference>
<evidence type="ECO:0000256" key="1">
    <source>
        <dbReference type="ARBA" id="ARBA00000083"/>
    </source>
</evidence>
<dbReference type="InterPro" id="IPR036291">
    <property type="entry name" value="NAD(P)-bd_dom_sf"/>
</dbReference>
<keyword evidence="8 13" id="KW-0413">Isomerase</keyword>
<keyword evidence="7" id="KW-0520">NAD</keyword>
<evidence type="ECO:0000259" key="12">
    <source>
        <dbReference type="Pfam" id="PF01370"/>
    </source>
</evidence>
<evidence type="ECO:0000256" key="8">
    <source>
        <dbReference type="ARBA" id="ARBA00023235"/>
    </source>
</evidence>
<evidence type="ECO:0000313" key="13">
    <source>
        <dbReference type="EMBL" id="QPZ39402.1"/>
    </source>
</evidence>
<evidence type="ECO:0000256" key="5">
    <source>
        <dbReference type="ARBA" id="ARBA00013189"/>
    </source>
</evidence>
<evidence type="ECO:0000256" key="6">
    <source>
        <dbReference type="ARBA" id="ARBA00018569"/>
    </source>
</evidence>
<dbReference type="RefSeq" id="WP_166988762.1">
    <property type="nucleotide sequence ID" value="NZ_CP061169.1"/>
</dbReference>
<gene>
    <name evidence="13" type="primary">galE</name>
    <name evidence="13" type="ORF">HCR76_04895</name>
</gene>
<proteinExistence type="inferred from homology"/>
<evidence type="ECO:0000256" key="3">
    <source>
        <dbReference type="ARBA" id="ARBA00004947"/>
    </source>
</evidence>
<dbReference type="GO" id="GO:0003978">
    <property type="term" value="F:UDP-glucose 4-epimerase activity"/>
    <property type="evidence" value="ECO:0007669"/>
    <property type="project" value="UniProtKB-EC"/>
</dbReference>
<keyword evidence="14" id="KW-1185">Reference proteome</keyword>
<dbReference type="PANTHER" id="PTHR43725:SF53">
    <property type="entry name" value="UDP-ARABINOSE 4-EPIMERASE 1"/>
    <property type="match status" value="1"/>
</dbReference>
<comment type="cofactor">
    <cofactor evidence="2">
        <name>NAD(+)</name>
        <dbReference type="ChEBI" id="CHEBI:57540"/>
    </cofactor>
</comment>
<evidence type="ECO:0000256" key="9">
    <source>
        <dbReference type="ARBA" id="ARBA00023277"/>
    </source>
</evidence>
<dbReference type="Pfam" id="PF01370">
    <property type="entry name" value="Epimerase"/>
    <property type="match status" value="1"/>
</dbReference>
<dbReference type="Proteomes" id="UP000662814">
    <property type="component" value="Chromosome"/>
</dbReference>
<dbReference type="NCBIfam" id="TIGR01179">
    <property type="entry name" value="galE"/>
    <property type="match status" value="1"/>
</dbReference>
<keyword evidence="9" id="KW-0119">Carbohydrate metabolism</keyword>
<evidence type="ECO:0000256" key="10">
    <source>
        <dbReference type="ARBA" id="ARBA00031367"/>
    </source>
</evidence>
<dbReference type="InterPro" id="IPR020904">
    <property type="entry name" value="Sc_DH/Rdtase_CS"/>
</dbReference>
<evidence type="ECO:0000256" key="11">
    <source>
        <dbReference type="ARBA" id="ARBA00033067"/>
    </source>
</evidence>
<evidence type="ECO:0000256" key="4">
    <source>
        <dbReference type="ARBA" id="ARBA00007637"/>
    </source>
</evidence>
<accession>A0ABX6YKX7</accession>
<dbReference type="PANTHER" id="PTHR43725">
    <property type="entry name" value="UDP-GLUCOSE 4-EPIMERASE"/>
    <property type="match status" value="1"/>
</dbReference>
<protein>
    <recommendedName>
        <fullName evidence="6">UDP-glucose 4-epimerase</fullName>
        <ecNumber evidence="5">5.1.3.2</ecNumber>
    </recommendedName>
    <alternativeName>
        <fullName evidence="11">Galactowaldenase</fullName>
    </alternativeName>
    <alternativeName>
        <fullName evidence="10">UDP-galactose 4-epimerase</fullName>
    </alternativeName>
</protein>
<evidence type="ECO:0000256" key="7">
    <source>
        <dbReference type="ARBA" id="ARBA00023027"/>
    </source>
</evidence>
<dbReference type="Gene3D" id="3.90.25.10">
    <property type="entry name" value="UDP-galactose 4-epimerase, domain 1"/>
    <property type="match status" value="1"/>
</dbReference>
<name>A0ABX6YKX7_9MICO</name>
<dbReference type="SUPFAM" id="SSF51735">
    <property type="entry name" value="NAD(P)-binding Rossmann-fold domains"/>
    <property type="match status" value="1"/>
</dbReference>
<feature type="domain" description="NAD-dependent epimerase/dehydratase" evidence="12">
    <location>
        <begin position="3"/>
        <end position="250"/>
    </location>
</feature>
<evidence type="ECO:0000313" key="14">
    <source>
        <dbReference type="Proteomes" id="UP000662814"/>
    </source>
</evidence>